<feature type="compositionally biased region" description="Polar residues" evidence="21">
    <location>
        <begin position="591"/>
        <end position="612"/>
    </location>
</feature>
<evidence type="ECO:0000313" key="26">
    <source>
        <dbReference type="EMBL" id="CDZ96255.1"/>
    </source>
</evidence>
<protein>
    <recommendedName>
        <fullName evidence="20">DNA polymerase</fullName>
        <ecNumber evidence="20">2.7.7.7</ecNumber>
    </recommendedName>
</protein>
<evidence type="ECO:0000256" key="19">
    <source>
        <dbReference type="ARBA" id="ARBA00066055"/>
    </source>
</evidence>
<dbReference type="Pfam" id="PF03104">
    <property type="entry name" value="DNA_pol_B_exo1"/>
    <property type="match status" value="1"/>
</dbReference>
<dbReference type="InterPro" id="IPR012337">
    <property type="entry name" value="RNaseH-like_sf"/>
</dbReference>
<keyword evidence="5 20" id="KW-0808">Transferase</keyword>
<evidence type="ECO:0000256" key="1">
    <source>
        <dbReference type="ARBA" id="ARBA00001966"/>
    </source>
</evidence>
<feature type="domain" description="C4-type zinc-finger of DNA polymerase delta" evidence="24">
    <location>
        <begin position="1810"/>
        <end position="1881"/>
    </location>
</feature>
<dbReference type="InterPro" id="IPR036397">
    <property type="entry name" value="RNaseH_sf"/>
</dbReference>
<dbReference type="Gene3D" id="1.10.287.690">
    <property type="entry name" value="Helix hairpin bin"/>
    <property type="match status" value="1"/>
</dbReference>
<keyword evidence="7 20" id="KW-0235">DNA replication</keyword>
<evidence type="ECO:0000256" key="18">
    <source>
        <dbReference type="ARBA" id="ARBA00049244"/>
    </source>
</evidence>
<feature type="region of interest" description="Disordered" evidence="21">
    <location>
        <begin position="1091"/>
        <end position="1110"/>
    </location>
</feature>
<evidence type="ECO:0000256" key="11">
    <source>
        <dbReference type="ARBA" id="ARBA00022833"/>
    </source>
</evidence>
<evidence type="ECO:0000259" key="25">
    <source>
        <dbReference type="Pfam" id="PF24055"/>
    </source>
</evidence>
<dbReference type="Pfam" id="PF00136">
    <property type="entry name" value="DNA_pol_B"/>
    <property type="match status" value="1"/>
</dbReference>
<feature type="compositionally biased region" description="Polar residues" evidence="21">
    <location>
        <begin position="637"/>
        <end position="659"/>
    </location>
</feature>
<evidence type="ECO:0000256" key="3">
    <source>
        <dbReference type="ARBA" id="ARBA00005755"/>
    </source>
</evidence>
<dbReference type="GO" id="GO:0016035">
    <property type="term" value="C:zeta DNA polymerase complex"/>
    <property type="evidence" value="ECO:0007669"/>
    <property type="project" value="InterPro"/>
</dbReference>
<feature type="compositionally biased region" description="Basic and acidic residues" evidence="21">
    <location>
        <begin position="544"/>
        <end position="555"/>
    </location>
</feature>
<dbReference type="InterPro" id="IPR042087">
    <property type="entry name" value="DNA_pol_B_thumb"/>
</dbReference>
<feature type="domain" description="DNA polymerase delta/zeta catalytic subunit N-terminal" evidence="25">
    <location>
        <begin position="73"/>
        <end position="161"/>
    </location>
</feature>
<dbReference type="FunFam" id="1.10.287.690:FF:000002">
    <property type="entry name" value="DNA polymerase zeta"/>
    <property type="match status" value="1"/>
</dbReference>
<dbReference type="Gene3D" id="3.30.342.10">
    <property type="entry name" value="DNA Polymerase, chain B, domain 1"/>
    <property type="match status" value="1"/>
</dbReference>
<keyword evidence="4 20" id="KW-0004">4Fe-4S</keyword>
<dbReference type="InterPro" id="IPR030559">
    <property type="entry name" value="PolZ_Rev3"/>
</dbReference>
<dbReference type="SMART" id="SM00486">
    <property type="entry name" value="POLBc"/>
    <property type="match status" value="1"/>
</dbReference>
<sequence>MLNDSSLGLSYISPEPILRVRLTNLLASSAKPLRGLDQMSSGFSEGRQFGRIPLLQVFGMTEAGQRACVNIHGAFPYVYIEYPRDNSLEPKTVKHFISRLGSALNFALARTFNVDPQIRAKDHYASSANVIQSITLVKGTPFYGFHIGHTYFLRIAYTKPTSRQLLIRVLAEGAILGQRWDIFEGHLNFELQFLCDFGLSGCGWLEIADARFREPLPEQHPKLNPRSEAHLPSRLRKWSTKTTSGRYLHPHLSPARSTRTTLELDIHVSSILNRLALKPRDLHHDFIELRHGLASERKLLNSLEELWEDERKRRREAGNVGTKGMQGLSYGEREGVANKIPGKGMGWNSEERWWSEVRLRIQQDRDALNEHDEKKSYELSDLLMESSEPKERRDERAKWDHYIPTTFAALTKGWPSEPMPFREMILPSPSQAPIDYPPPTPYDDTLLPSEFVGEDSSTNDILSRTSSQPAEDVDIDMVIAASQAVFDVERKEKANPARDPWGIPITKEEESDDDEEETLPKEQEAPLPWDADFDFEDEFYGTQRVERTDPKEKSQEISMPQSPKRISREKRRREEDSLPSSSLSAAGWESPFQSSTEPSMSPLDSPTNSISPKSKHCRRSSRLSQSPTHDQAPSVLTRASPSLMQSPEMSSGSQMTNPIRSPEISRDADEKESDPKSTPTMWSLPRTRPTITPLEIQSTTSRQIVNVPSSIYKPASGNTTAEKIARSSAADDSFFDASLDAGDDWIFSQTGPDSVLSSLRADRSVQQVSNDSSSPVKQLLMSRVETQSDAATNNPLGGPYGLSSSSYSIRRAQHKSNRENAKDAPLSLPTDTSEATIDQPVLNPSVIPSVDSIISSSAQLKTSAFIPSPSQQSKQSLASPTEYGCDIDYQDPYFSNPVDVPKFPREYAGRLWTFDKNGNSIRPEEVWSPNVFDGIRDQPEIGGSRVFKWGGLKGGLSRFRRMVVGEVASLELGHRAPSRSEAKEWLKKDIQAKENRRKKIFASQIEGPTQLNTQGFKFSQINEVSSSREKRFMSVMSLEVLPATRNGHLPDAREDPILAVFFCFQSDGQAFDNCYMPGCHVGLIIIMTDDHSSNHSQPPSTDPRRTIGSRPIEPEFVSSELDLLNLLTEKVWAWDPDILSGWEVQGASWGYATKRMSLYGGEQFFMAELSPVLDTDGQNTSSEYDSDHSSAFQIQGRHVFNLWRMLRAELNLNQYTFENVAFHLLHRRVPKFSPQSLQDWFCSDIPSKVIRCINHFLLRAVMIIEMLDLSELVSRNAEFARVYGVDFSDVYQRGSQFKVESFMFRIAKPESLLFRTPTREQVGQQAGAECIPMVMEPQSAFYKDPVVVLDFQSLYPSIMLAYNICYSTCLGRADRLKDKDGNPTDRFGFTNLELSPGTLEVLEDHITISPNGMMFVKPTVRKSLLAKMLGEILDTRVMVKDAMKGYKSNKSLTRTLNSRQLALKLLANVTYGYTSASFSGRMPHIQVADSIVQYGRESLEKAISLIHSTPEWGAHVVYGDTDSLFVHLPGKSKEMAFRIGYEMADAITAKNPKPMKLKFEKVYLPCVLQSKKRYVGFKYEHPDELVPTFDDKGIETVRRDGIPAQQKELKECIKLLFRDPDLSRVKEYCYRQWTRILQGRVSVQDFTFAKEVRLGSYSEKSHPPHVVVAAIRANQDPGDEPQYGERVPYVIVQGEPGEPQYRRARRPEDALEDEGLRLDGEYYIQNMLIPPLGRVFNLLGADVAGWYRTMPRPKWIEPAPFGIPSSSAVTTAASAVGPDPLGPAQMIESARGKVVARKIKLTDHFKSDLCFLCKAETHLVPAICKSCRSDPYTTIYALQNHRQQAETRLTSTQLICSSCSSTLASERIDCISLDCPIMYERVKLNRRVNGLAGVGEFIKGLEEEEARRREAEVIDLTLF</sequence>
<comment type="similarity">
    <text evidence="3 20">Belongs to the DNA polymerase type-B family.</text>
</comment>
<feature type="domain" description="DNA-directed DNA polymerase family B multifunctional" evidence="22">
    <location>
        <begin position="1286"/>
        <end position="1737"/>
    </location>
</feature>
<accession>A0A0F7SEK2</accession>
<feature type="compositionally biased region" description="Polar residues" evidence="21">
    <location>
        <begin position="622"/>
        <end position="631"/>
    </location>
</feature>
<feature type="compositionally biased region" description="Low complexity" evidence="21">
    <location>
        <begin position="795"/>
        <end position="808"/>
    </location>
</feature>
<keyword evidence="16" id="KW-0234">DNA repair</keyword>
<comment type="cofactor">
    <cofactor evidence="1 20">
        <name>[4Fe-4S] cluster</name>
        <dbReference type="ChEBI" id="CHEBI:49883"/>
    </cofactor>
</comment>
<evidence type="ECO:0000259" key="22">
    <source>
        <dbReference type="Pfam" id="PF00136"/>
    </source>
</evidence>
<dbReference type="Pfam" id="PF24055">
    <property type="entry name" value="POL3_N"/>
    <property type="match status" value="1"/>
</dbReference>
<dbReference type="GO" id="GO:0000166">
    <property type="term" value="F:nucleotide binding"/>
    <property type="evidence" value="ECO:0007669"/>
    <property type="project" value="InterPro"/>
</dbReference>
<feature type="region of interest" description="Disordered" evidence="21">
    <location>
        <begin position="490"/>
        <end position="686"/>
    </location>
</feature>
<dbReference type="EMBL" id="LN483116">
    <property type="protein sequence ID" value="CDZ96255.1"/>
    <property type="molecule type" value="Genomic_DNA"/>
</dbReference>
<keyword evidence="12 20" id="KW-0239">DNA-directed DNA polymerase</keyword>
<dbReference type="Gene3D" id="3.90.1600.10">
    <property type="entry name" value="Palm domain of DNA polymerase"/>
    <property type="match status" value="1"/>
</dbReference>
<dbReference type="SUPFAM" id="SSF56672">
    <property type="entry name" value="DNA/RNA polymerases"/>
    <property type="match status" value="1"/>
</dbReference>
<dbReference type="InterPro" id="IPR025687">
    <property type="entry name" value="Znf-C4pol"/>
</dbReference>
<dbReference type="InterPro" id="IPR043502">
    <property type="entry name" value="DNA/RNA_pol_sf"/>
</dbReference>
<dbReference type="GO" id="GO:0003887">
    <property type="term" value="F:DNA-directed DNA polymerase activity"/>
    <property type="evidence" value="ECO:0007669"/>
    <property type="project" value="UniProtKB-KW"/>
</dbReference>
<evidence type="ECO:0000256" key="21">
    <source>
        <dbReference type="SAM" id="MobiDB-lite"/>
    </source>
</evidence>
<feature type="compositionally biased region" description="Basic and acidic residues" evidence="21">
    <location>
        <begin position="663"/>
        <end position="675"/>
    </location>
</feature>
<evidence type="ECO:0000256" key="14">
    <source>
        <dbReference type="ARBA" id="ARBA00023014"/>
    </source>
</evidence>
<dbReference type="GO" id="GO:0042276">
    <property type="term" value="P:error-prone translesion synthesis"/>
    <property type="evidence" value="ECO:0007669"/>
    <property type="project" value="TreeGrafter"/>
</dbReference>
<dbReference type="InterPro" id="IPR056435">
    <property type="entry name" value="DPOD/Z_N"/>
</dbReference>
<feature type="domain" description="DNA-directed DNA polymerase family B exonuclease" evidence="23">
    <location>
        <begin position="1029"/>
        <end position="1220"/>
    </location>
</feature>
<keyword evidence="10 20" id="KW-0863">Zinc-finger</keyword>
<dbReference type="Pfam" id="PF14260">
    <property type="entry name" value="zf-C4pol"/>
    <property type="match status" value="1"/>
</dbReference>
<dbReference type="PANTHER" id="PTHR45812">
    <property type="entry name" value="DNA POLYMERASE ZETA CATALYTIC SUBUNIT"/>
    <property type="match status" value="1"/>
</dbReference>
<dbReference type="GO" id="GO:0005634">
    <property type="term" value="C:nucleus"/>
    <property type="evidence" value="ECO:0007669"/>
    <property type="project" value="UniProtKB-SubCell"/>
</dbReference>
<evidence type="ECO:0000256" key="4">
    <source>
        <dbReference type="ARBA" id="ARBA00022485"/>
    </source>
</evidence>
<keyword evidence="15 20" id="KW-0238">DNA-binding</keyword>
<keyword evidence="8 20" id="KW-0479">Metal-binding</keyword>
<evidence type="ECO:0000256" key="7">
    <source>
        <dbReference type="ARBA" id="ARBA00022705"/>
    </source>
</evidence>
<dbReference type="InterPro" id="IPR023211">
    <property type="entry name" value="DNA_pol_palm_dom_sf"/>
</dbReference>
<reference evidence="26" key="1">
    <citation type="submission" date="2014-08" db="EMBL/GenBank/DDBJ databases">
        <authorList>
            <person name="Sharma Rahul"/>
            <person name="Thines Marco"/>
        </authorList>
    </citation>
    <scope>NUCLEOTIDE SEQUENCE</scope>
</reference>
<dbReference type="PANTHER" id="PTHR45812:SF1">
    <property type="entry name" value="DNA POLYMERASE ZETA CATALYTIC SUBUNIT"/>
    <property type="match status" value="1"/>
</dbReference>
<dbReference type="GO" id="GO:0000724">
    <property type="term" value="P:double-strand break repair via homologous recombination"/>
    <property type="evidence" value="ECO:0007669"/>
    <property type="project" value="TreeGrafter"/>
</dbReference>
<dbReference type="Gene3D" id="3.30.420.10">
    <property type="entry name" value="Ribonuclease H-like superfamily/Ribonuclease H"/>
    <property type="match status" value="1"/>
</dbReference>
<dbReference type="CDD" id="cd05534">
    <property type="entry name" value="POLBc_zeta"/>
    <property type="match status" value="1"/>
</dbReference>
<evidence type="ECO:0000256" key="15">
    <source>
        <dbReference type="ARBA" id="ARBA00023125"/>
    </source>
</evidence>
<evidence type="ECO:0000256" key="2">
    <source>
        <dbReference type="ARBA" id="ARBA00004123"/>
    </source>
</evidence>
<dbReference type="CDD" id="cd05778">
    <property type="entry name" value="DNA_polB_zeta_exo"/>
    <property type="match status" value="1"/>
</dbReference>
<evidence type="ECO:0000256" key="10">
    <source>
        <dbReference type="ARBA" id="ARBA00022771"/>
    </source>
</evidence>
<evidence type="ECO:0000259" key="24">
    <source>
        <dbReference type="Pfam" id="PF14260"/>
    </source>
</evidence>
<keyword evidence="13 20" id="KW-0408">Iron</keyword>
<evidence type="ECO:0000256" key="16">
    <source>
        <dbReference type="ARBA" id="ARBA00023204"/>
    </source>
</evidence>
<feature type="region of interest" description="Disordered" evidence="21">
    <location>
        <begin position="788"/>
        <end position="834"/>
    </location>
</feature>
<evidence type="ECO:0000256" key="5">
    <source>
        <dbReference type="ARBA" id="ARBA00022679"/>
    </source>
</evidence>
<evidence type="ECO:0000256" key="17">
    <source>
        <dbReference type="ARBA" id="ARBA00023242"/>
    </source>
</evidence>
<comment type="subunit">
    <text evidence="19">Forms DNA polymerase zeta with REV7.</text>
</comment>
<dbReference type="InterPro" id="IPR017964">
    <property type="entry name" value="DNA-dir_DNA_pol_B_CS"/>
</dbReference>
<dbReference type="InterPro" id="IPR006133">
    <property type="entry name" value="DNA-dir_DNA_pol_B_exonuc"/>
</dbReference>
<dbReference type="InterPro" id="IPR006134">
    <property type="entry name" value="DNA-dir_DNA_pol_B_multi_dom"/>
</dbReference>
<name>A0A0F7SEK2_PHARH</name>
<dbReference type="GO" id="GO:0051539">
    <property type="term" value="F:4 iron, 4 sulfur cluster binding"/>
    <property type="evidence" value="ECO:0007669"/>
    <property type="project" value="UniProtKB-KW"/>
</dbReference>
<keyword evidence="9" id="KW-0227">DNA damage</keyword>
<evidence type="ECO:0000256" key="20">
    <source>
        <dbReference type="RuleBase" id="RU000442"/>
    </source>
</evidence>
<evidence type="ECO:0000256" key="9">
    <source>
        <dbReference type="ARBA" id="ARBA00022763"/>
    </source>
</evidence>
<dbReference type="Gene3D" id="1.10.132.60">
    <property type="entry name" value="DNA polymerase family B, C-terminal domain"/>
    <property type="match status" value="1"/>
</dbReference>
<organism evidence="26">
    <name type="scientific">Phaffia rhodozyma</name>
    <name type="common">Yeast</name>
    <name type="synonym">Xanthophyllomyces dendrorhous</name>
    <dbReference type="NCBI Taxonomy" id="264483"/>
    <lineage>
        <taxon>Eukaryota</taxon>
        <taxon>Fungi</taxon>
        <taxon>Dikarya</taxon>
        <taxon>Basidiomycota</taxon>
        <taxon>Agaricomycotina</taxon>
        <taxon>Tremellomycetes</taxon>
        <taxon>Cystofilobasidiales</taxon>
        <taxon>Mrakiaceae</taxon>
        <taxon>Phaffia</taxon>
    </lineage>
</organism>
<dbReference type="FunFam" id="1.10.132.60:FF:000007">
    <property type="entry name" value="DNA polymerase"/>
    <property type="match status" value="1"/>
</dbReference>
<evidence type="ECO:0000256" key="6">
    <source>
        <dbReference type="ARBA" id="ARBA00022695"/>
    </source>
</evidence>
<dbReference type="GO" id="GO:0006260">
    <property type="term" value="P:DNA replication"/>
    <property type="evidence" value="ECO:0007669"/>
    <property type="project" value="UniProtKB-KW"/>
</dbReference>
<dbReference type="SUPFAM" id="SSF53098">
    <property type="entry name" value="Ribonuclease H-like"/>
    <property type="match status" value="1"/>
</dbReference>
<dbReference type="PRINTS" id="PR00106">
    <property type="entry name" value="DNAPOLB"/>
</dbReference>
<evidence type="ECO:0000259" key="23">
    <source>
        <dbReference type="Pfam" id="PF03104"/>
    </source>
</evidence>
<keyword evidence="17 20" id="KW-0539">Nucleus</keyword>
<comment type="catalytic activity">
    <reaction evidence="18 20">
        <text>DNA(n) + a 2'-deoxyribonucleoside 5'-triphosphate = DNA(n+1) + diphosphate</text>
        <dbReference type="Rhea" id="RHEA:22508"/>
        <dbReference type="Rhea" id="RHEA-COMP:17339"/>
        <dbReference type="Rhea" id="RHEA-COMP:17340"/>
        <dbReference type="ChEBI" id="CHEBI:33019"/>
        <dbReference type="ChEBI" id="CHEBI:61560"/>
        <dbReference type="ChEBI" id="CHEBI:173112"/>
        <dbReference type="EC" id="2.7.7.7"/>
    </reaction>
</comment>
<dbReference type="InterPro" id="IPR006172">
    <property type="entry name" value="DNA-dir_DNA_pol_B"/>
</dbReference>
<dbReference type="GO" id="GO:0008270">
    <property type="term" value="F:zinc ion binding"/>
    <property type="evidence" value="ECO:0007669"/>
    <property type="project" value="UniProtKB-KW"/>
</dbReference>
<dbReference type="GO" id="GO:0003677">
    <property type="term" value="F:DNA binding"/>
    <property type="evidence" value="ECO:0007669"/>
    <property type="project" value="UniProtKB-KW"/>
</dbReference>
<dbReference type="PROSITE" id="PS00116">
    <property type="entry name" value="DNA_POLYMERASE_B"/>
    <property type="match status" value="1"/>
</dbReference>
<comment type="subcellular location">
    <subcellularLocation>
        <location evidence="2 20">Nucleus</location>
    </subcellularLocation>
</comment>
<keyword evidence="6 20" id="KW-0548">Nucleotidyltransferase</keyword>
<evidence type="ECO:0000256" key="8">
    <source>
        <dbReference type="ARBA" id="ARBA00022723"/>
    </source>
</evidence>
<evidence type="ECO:0000256" key="12">
    <source>
        <dbReference type="ARBA" id="ARBA00022932"/>
    </source>
</evidence>
<dbReference type="EC" id="2.7.7.7" evidence="20"/>
<evidence type="ECO:0000256" key="13">
    <source>
        <dbReference type="ARBA" id="ARBA00023004"/>
    </source>
</evidence>
<proteinExistence type="inferred from homology"/>
<keyword evidence="11 20" id="KW-0862">Zinc</keyword>
<keyword evidence="14 20" id="KW-0411">Iron-sulfur</keyword>